<dbReference type="AlphaFoldDB" id="A0AAC8TEP7"/>
<keyword evidence="4 9" id="KW-0812">Transmembrane</keyword>
<dbReference type="PANTHER" id="PTHR33281:SF19">
    <property type="entry name" value="VOLTAGE-DEPENDENT ANION CHANNEL-FORMING PROTEIN YNEE"/>
    <property type="match status" value="1"/>
</dbReference>
<comment type="similarity">
    <text evidence="8">Belongs to the anion channel-forming bestrophin (TC 1.A.46) family.</text>
</comment>
<dbReference type="GO" id="GO:0005886">
    <property type="term" value="C:plasma membrane"/>
    <property type="evidence" value="ECO:0007669"/>
    <property type="project" value="UniProtKB-SubCell"/>
</dbReference>
<protein>
    <submittedName>
        <fullName evidence="10">Membrane protein</fullName>
    </submittedName>
</protein>
<evidence type="ECO:0000313" key="11">
    <source>
        <dbReference type="EMBL" id="REG22959.1"/>
    </source>
</evidence>
<dbReference type="EMBL" id="CP011509">
    <property type="protein sequence ID" value="AKJ03165.1"/>
    <property type="molecule type" value="Genomic_DNA"/>
</dbReference>
<feature type="transmembrane region" description="Helical" evidence="9">
    <location>
        <begin position="24"/>
        <end position="42"/>
    </location>
</feature>
<dbReference type="Pfam" id="PF25539">
    <property type="entry name" value="Bestrophin_2"/>
    <property type="match status" value="1"/>
</dbReference>
<evidence type="ECO:0000256" key="9">
    <source>
        <dbReference type="SAM" id="Phobius"/>
    </source>
</evidence>
<evidence type="ECO:0000313" key="13">
    <source>
        <dbReference type="Proteomes" id="UP000256345"/>
    </source>
</evidence>
<sequence>MIQYDPHHWWRHLLKLRGGILKEIVGRLGVFVVWAVAVVWFHRHVFKVDVPATGHTLAGTVLSLLLVFRTNSSYDRFWEGRKLWGGVVNETRNLVRAAALNISSPELVRRVTAWTAVYPYALTRVLRSGGDDLGPAAAVLPRAEINQILNARNAGLAVAMRISATLVEARRLGFISDIIQMELDRNVQLLVDYQGGCERIVRTPMPFAYMLHLRRTLIIFMLGLPFALVEPFGWATVPVILLIAHTFLGIEEIGVEIEEPFGTEDNDLPLEDISGGIARILDDLVQWNDQAIDSPALSYPGIPAPKEPPPVA</sequence>
<dbReference type="EMBL" id="QUMU01000018">
    <property type="protein sequence ID" value="REG22959.1"/>
    <property type="molecule type" value="Genomic_DNA"/>
</dbReference>
<dbReference type="Proteomes" id="UP000035579">
    <property type="component" value="Chromosome"/>
</dbReference>
<keyword evidence="3" id="KW-1003">Cell membrane</keyword>
<feature type="transmembrane region" description="Helical" evidence="9">
    <location>
        <begin position="48"/>
        <end position="68"/>
    </location>
</feature>
<organism evidence="10 12">
    <name type="scientific">Archangium gephyra</name>
    <dbReference type="NCBI Taxonomy" id="48"/>
    <lineage>
        <taxon>Bacteria</taxon>
        <taxon>Pseudomonadati</taxon>
        <taxon>Myxococcota</taxon>
        <taxon>Myxococcia</taxon>
        <taxon>Myxococcales</taxon>
        <taxon>Cystobacterineae</taxon>
        <taxon>Archangiaceae</taxon>
        <taxon>Archangium</taxon>
    </lineage>
</organism>
<keyword evidence="5 9" id="KW-1133">Transmembrane helix</keyword>
<reference evidence="11 13" key="2">
    <citation type="submission" date="2018-08" db="EMBL/GenBank/DDBJ databases">
        <title>Genomic Encyclopedia of Archaeal and Bacterial Type Strains, Phase II (KMG-II): from individual species to whole genera.</title>
        <authorList>
            <person name="Goeker M."/>
        </authorList>
    </citation>
    <scope>NUCLEOTIDE SEQUENCE [LARGE SCALE GENOMIC DNA]</scope>
    <source>
        <strain evidence="11 13">DSM 2261</strain>
    </source>
</reference>
<keyword evidence="2" id="KW-0813">Transport</keyword>
<evidence type="ECO:0000313" key="10">
    <source>
        <dbReference type="EMBL" id="AKJ03165.1"/>
    </source>
</evidence>
<evidence type="ECO:0000256" key="2">
    <source>
        <dbReference type="ARBA" id="ARBA00022448"/>
    </source>
</evidence>
<comment type="subcellular location">
    <subcellularLocation>
        <location evidence="1">Cell membrane</location>
        <topology evidence="1">Multi-pass membrane protein</topology>
    </subcellularLocation>
</comment>
<evidence type="ECO:0000256" key="7">
    <source>
        <dbReference type="ARBA" id="ARBA00023136"/>
    </source>
</evidence>
<keyword evidence="13" id="KW-1185">Reference proteome</keyword>
<reference evidence="10 12" key="1">
    <citation type="submission" date="2015-05" db="EMBL/GenBank/DDBJ databases">
        <title>Genome assembly of Archangium gephyra DSM 2261.</title>
        <authorList>
            <person name="Sharma G."/>
            <person name="Subramanian S."/>
        </authorList>
    </citation>
    <scope>NUCLEOTIDE SEQUENCE [LARGE SCALE GENOMIC DNA]</scope>
    <source>
        <strain evidence="10 12">DSM 2261</strain>
    </source>
</reference>
<keyword evidence="7 9" id="KW-0472">Membrane</keyword>
<dbReference type="PANTHER" id="PTHR33281">
    <property type="entry name" value="UPF0187 PROTEIN YNEE"/>
    <property type="match status" value="1"/>
</dbReference>
<dbReference type="InterPro" id="IPR044669">
    <property type="entry name" value="YneE/VCCN1/2-like"/>
</dbReference>
<dbReference type="RefSeq" id="WP_047857298.1">
    <property type="nucleotide sequence ID" value="NZ_CP011509.1"/>
</dbReference>
<evidence type="ECO:0000256" key="8">
    <source>
        <dbReference type="ARBA" id="ARBA00034708"/>
    </source>
</evidence>
<name>A0AAC8TEP7_9BACT</name>
<evidence type="ECO:0000256" key="1">
    <source>
        <dbReference type="ARBA" id="ARBA00004651"/>
    </source>
</evidence>
<dbReference type="GO" id="GO:0005254">
    <property type="term" value="F:chloride channel activity"/>
    <property type="evidence" value="ECO:0007669"/>
    <property type="project" value="InterPro"/>
</dbReference>
<proteinExistence type="inferred from homology"/>
<dbReference type="Proteomes" id="UP000256345">
    <property type="component" value="Unassembled WGS sequence"/>
</dbReference>
<dbReference type="KEGG" id="age:AA314_04791"/>
<evidence type="ECO:0000256" key="4">
    <source>
        <dbReference type="ARBA" id="ARBA00022692"/>
    </source>
</evidence>
<evidence type="ECO:0000313" key="12">
    <source>
        <dbReference type="Proteomes" id="UP000035579"/>
    </source>
</evidence>
<evidence type="ECO:0000256" key="5">
    <source>
        <dbReference type="ARBA" id="ARBA00022989"/>
    </source>
</evidence>
<evidence type="ECO:0000256" key="3">
    <source>
        <dbReference type="ARBA" id="ARBA00022475"/>
    </source>
</evidence>
<accession>A0AAC8TEP7</accession>
<keyword evidence="6" id="KW-0406">Ion transport</keyword>
<evidence type="ECO:0000256" key="6">
    <source>
        <dbReference type="ARBA" id="ARBA00023065"/>
    </source>
</evidence>
<gene>
    <name evidence="10" type="ORF">AA314_04791</name>
    <name evidence="11" type="ORF">ATI61_118164</name>
</gene>